<gene>
    <name evidence="1" type="ORF">BFV95_4988</name>
</gene>
<dbReference type="RefSeq" id="WP_069945454.1">
    <property type="nucleotide sequence ID" value="NZ_MIPW01000041.1"/>
</dbReference>
<dbReference type="AlphaFoldDB" id="A0AB36FQH4"/>
<keyword evidence="2" id="KW-1185">Reference proteome</keyword>
<evidence type="ECO:0000313" key="1">
    <source>
        <dbReference type="EMBL" id="OES23903.1"/>
    </source>
</evidence>
<sequence length="66" mass="7467">MHVNGFKEKWIEVFARAGIELDIAQEEFAEWVSGLDGELDNEYTQNELSVIMAAEEAIEELSHARG</sequence>
<accession>A0AB36FQH4</accession>
<dbReference type="EMBL" id="MIPY01000076">
    <property type="protein sequence ID" value="OES23903.1"/>
    <property type="molecule type" value="Genomic_DNA"/>
</dbReference>
<dbReference type="Proteomes" id="UP000095392">
    <property type="component" value="Unassembled WGS sequence"/>
</dbReference>
<comment type="caution">
    <text evidence="1">The sequence shown here is derived from an EMBL/GenBank/DDBJ whole genome shotgun (WGS) entry which is preliminary data.</text>
</comment>
<reference evidence="1 2" key="1">
    <citation type="submission" date="2016-09" db="EMBL/GenBank/DDBJ databases">
        <title>Draft Genome Sequence of four Alteromonas macleodii strains isolated from copper coupons and grown long-term at elevated copper levels.</title>
        <authorList>
            <person name="Cusick K."/>
            <person name="Dale J."/>
            <person name="Little B."/>
            <person name="Biffinger J."/>
        </authorList>
    </citation>
    <scope>NUCLEOTIDE SEQUENCE [LARGE SCALE GENOMIC DNA]</scope>
    <source>
        <strain evidence="1 2">KCP01</strain>
    </source>
</reference>
<protein>
    <submittedName>
        <fullName evidence="1">Uncharacterized protein</fullName>
    </submittedName>
</protein>
<organism evidence="1 2">
    <name type="scientific">Alteromonas macleodii</name>
    <name type="common">Pseudoalteromonas macleodii</name>
    <dbReference type="NCBI Taxonomy" id="28108"/>
    <lineage>
        <taxon>Bacteria</taxon>
        <taxon>Pseudomonadati</taxon>
        <taxon>Pseudomonadota</taxon>
        <taxon>Gammaproteobacteria</taxon>
        <taxon>Alteromonadales</taxon>
        <taxon>Alteromonadaceae</taxon>
        <taxon>Alteromonas/Salinimonas group</taxon>
        <taxon>Alteromonas</taxon>
    </lineage>
</organism>
<proteinExistence type="predicted"/>
<evidence type="ECO:0000313" key="2">
    <source>
        <dbReference type="Proteomes" id="UP000095392"/>
    </source>
</evidence>
<name>A0AB36FQH4_ALTMA</name>